<dbReference type="AlphaFoldDB" id="A0A2A1K8R9"/>
<evidence type="ECO:0000256" key="3">
    <source>
        <dbReference type="ARBA" id="ARBA00022475"/>
    </source>
</evidence>
<dbReference type="GO" id="GO:0062054">
    <property type="term" value="F:fluoride channel activity"/>
    <property type="evidence" value="ECO:0007669"/>
    <property type="project" value="UniProtKB-UniRule"/>
</dbReference>
<accession>A0A2A1K8R9</accession>
<evidence type="ECO:0000256" key="7">
    <source>
        <dbReference type="ARBA" id="ARBA00023053"/>
    </source>
</evidence>
<evidence type="ECO:0000313" key="16">
    <source>
        <dbReference type="EMBL" id="PPJ69659.1"/>
    </source>
</evidence>
<proteinExistence type="inferred from homology"/>
<dbReference type="HAMAP" id="MF_00454">
    <property type="entry name" value="FluC"/>
    <property type="match status" value="1"/>
</dbReference>
<dbReference type="Proteomes" id="UP000238153">
    <property type="component" value="Unassembled WGS sequence"/>
</dbReference>
<evidence type="ECO:0000256" key="13">
    <source>
        <dbReference type="ARBA" id="ARBA00049940"/>
    </source>
</evidence>
<dbReference type="GO" id="GO:0140114">
    <property type="term" value="P:cellular detoxification of fluoride"/>
    <property type="evidence" value="ECO:0007669"/>
    <property type="project" value="UniProtKB-UniRule"/>
</dbReference>
<evidence type="ECO:0000256" key="10">
    <source>
        <dbReference type="ARBA" id="ARBA00023303"/>
    </source>
</evidence>
<dbReference type="RefSeq" id="WP_011275444.1">
    <property type="nucleotide sequence ID" value="NZ_BKAY01000019.1"/>
</dbReference>
<keyword evidence="7 14" id="KW-0915">Sodium</keyword>
<dbReference type="Pfam" id="PF02537">
    <property type="entry name" value="CRCB"/>
    <property type="match status" value="1"/>
</dbReference>
<evidence type="ECO:0000313" key="18">
    <source>
        <dbReference type="Proteomes" id="UP001269271"/>
    </source>
</evidence>
<evidence type="ECO:0000256" key="6">
    <source>
        <dbReference type="ARBA" id="ARBA00022989"/>
    </source>
</evidence>
<dbReference type="STRING" id="1283.ShL2_01026"/>
<feature type="binding site" evidence="14">
    <location>
        <position position="74"/>
    </location>
    <ligand>
        <name>Na(+)</name>
        <dbReference type="ChEBI" id="CHEBI:29101"/>
        <note>structural</note>
    </ligand>
</feature>
<comment type="similarity">
    <text evidence="11 14">Belongs to the fluoride channel Fluc/FEX (TC 1.A.43) family.</text>
</comment>
<dbReference type="PANTHER" id="PTHR28259:SF16">
    <property type="entry name" value="FLUORIDE-SPECIFIC ION CHANNEL FLUC 2"/>
    <property type="match status" value="1"/>
</dbReference>
<evidence type="ECO:0000256" key="11">
    <source>
        <dbReference type="ARBA" id="ARBA00035120"/>
    </source>
</evidence>
<keyword evidence="2 14" id="KW-0813">Transport</keyword>
<dbReference type="GO" id="GO:0046872">
    <property type="term" value="F:metal ion binding"/>
    <property type="evidence" value="ECO:0007669"/>
    <property type="project" value="UniProtKB-KW"/>
</dbReference>
<reference evidence="16 17" key="1">
    <citation type="submission" date="2017-11" db="EMBL/GenBank/DDBJ databases">
        <authorList>
            <person name="Founou R.C."/>
            <person name="Founou L."/>
            <person name="Allam M."/>
            <person name="Ismail A."/>
            <person name="Essack S.Y."/>
        </authorList>
    </citation>
    <scope>NUCLEOTIDE SEQUENCE [LARGE SCALE GENOMIC DNA]</scope>
    <source>
        <strain evidence="16 17">G811N2B1</strain>
    </source>
</reference>
<evidence type="ECO:0000256" key="5">
    <source>
        <dbReference type="ARBA" id="ARBA00022723"/>
    </source>
</evidence>
<evidence type="ECO:0000256" key="12">
    <source>
        <dbReference type="ARBA" id="ARBA00035585"/>
    </source>
</evidence>
<dbReference type="SMR" id="A0A2A1K8R9"/>
<evidence type="ECO:0000313" key="17">
    <source>
        <dbReference type="Proteomes" id="UP000238153"/>
    </source>
</evidence>
<dbReference type="GO" id="GO:0005886">
    <property type="term" value="C:plasma membrane"/>
    <property type="evidence" value="ECO:0007669"/>
    <property type="project" value="UniProtKB-SubCell"/>
</dbReference>
<protein>
    <recommendedName>
        <fullName evidence="14">Fluoride-specific ion channel FluC</fullName>
    </recommendedName>
</protein>
<feature type="transmembrane region" description="Helical" evidence="14">
    <location>
        <begin position="67"/>
        <end position="86"/>
    </location>
</feature>
<gene>
    <name evidence="14" type="primary">fluC</name>
    <name evidence="14 15" type="synonym">crcB</name>
    <name evidence="16" type="ORF">CV019_13610</name>
    <name evidence="15" type="ORF">RO950_11470</name>
</gene>
<keyword evidence="18" id="KW-1185">Reference proteome</keyword>
<comment type="caution">
    <text evidence="16">The sequence shown here is derived from an EMBL/GenBank/DDBJ whole genome shotgun (WGS) entry which is preliminary data.</text>
</comment>
<keyword evidence="9 14" id="KW-0472">Membrane</keyword>
<evidence type="ECO:0000256" key="4">
    <source>
        <dbReference type="ARBA" id="ARBA00022692"/>
    </source>
</evidence>
<evidence type="ECO:0000256" key="14">
    <source>
        <dbReference type="HAMAP-Rule" id="MF_00454"/>
    </source>
</evidence>
<evidence type="ECO:0000256" key="9">
    <source>
        <dbReference type="ARBA" id="ARBA00023136"/>
    </source>
</evidence>
<dbReference type="GeneID" id="93780555"/>
<comment type="subcellular location">
    <subcellularLocation>
        <location evidence="1 14">Cell membrane</location>
        <topology evidence="1 14">Multi-pass membrane protein</topology>
    </subcellularLocation>
</comment>
<keyword evidence="4 14" id="KW-0812">Transmembrane</keyword>
<dbReference type="InterPro" id="IPR003691">
    <property type="entry name" value="FluC"/>
</dbReference>
<feature type="transmembrane region" description="Helical" evidence="14">
    <location>
        <begin position="92"/>
        <end position="114"/>
    </location>
</feature>
<reference evidence="15 18" key="2">
    <citation type="submission" date="2023-08" db="EMBL/GenBank/DDBJ databases">
        <title>Genomic surveillance of Staphylococcus haemolyticus neonatal outbreak in southern France.</title>
        <authorList>
            <person name="Magnan C."/>
            <person name="Morsli M."/>
            <person name="Thiery B."/>
            <person name="Salipante F."/>
            <person name="Attar J."/>
            <person name="Massimo D.M."/>
            <person name="Ory J."/>
            <person name="Pantel A."/>
            <person name="Lavigne J.-P."/>
        </authorList>
    </citation>
    <scope>NUCLEOTIDE SEQUENCE [LARGE SCALE GENOMIC DNA]</scope>
    <source>
        <strain evidence="15 18">NSH026</strain>
    </source>
</reference>
<dbReference type="EMBL" id="PGWX01000523">
    <property type="protein sequence ID" value="PPJ69659.1"/>
    <property type="molecule type" value="Genomic_DNA"/>
</dbReference>
<feature type="transmembrane region" description="Helical" evidence="14">
    <location>
        <begin position="31"/>
        <end position="55"/>
    </location>
</feature>
<keyword evidence="3 14" id="KW-1003">Cell membrane</keyword>
<evidence type="ECO:0000313" key="15">
    <source>
        <dbReference type="EMBL" id="MDT4287595.1"/>
    </source>
</evidence>
<dbReference type="OMA" id="HHWNSSY"/>
<keyword evidence="6 14" id="KW-1133">Transmembrane helix</keyword>
<comment type="activity regulation">
    <text evidence="14">Na(+) is not transported, but it plays an essential structural role and its presence is essential for fluoride channel function.</text>
</comment>
<keyword evidence="10 14" id="KW-0407">Ion channel</keyword>
<dbReference type="EMBL" id="JAVSOO010000042">
    <property type="protein sequence ID" value="MDT4287595.1"/>
    <property type="molecule type" value="Genomic_DNA"/>
</dbReference>
<comment type="function">
    <text evidence="13 14">Fluoride-specific ion channel. Important for reducing fluoride concentration in the cell, thus reducing its toxicity.</text>
</comment>
<name>A0A2A1K8R9_STAHA</name>
<evidence type="ECO:0000256" key="1">
    <source>
        <dbReference type="ARBA" id="ARBA00004651"/>
    </source>
</evidence>
<evidence type="ECO:0000256" key="8">
    <source>
        <dbReference type="ARBA" id="ARBA00023065"/>
    </source>
</evidence>
<keyword evidence="8 14" id="KW-0406">Ion transport</keyword>
<feature type="binding site" evidence="14">
    <location>
        <position position="71"/>
    </location>
    <ligand>
        <name>Na(+)</name>
        <dbReference type="ChEBI" id="CHEBI:29101"/>
        <note>structural</note>
    </ligand>
</feature>
<organism evidence="16 17">
    <name type="scientific">Staphylococcus haemolyticus</name>
    <dbReference type="NCBI Taxonomy" id="1283"/>
    <lineage>
        <taxon>Bacteria</taxon>
        <taxon>Bacillati</taxon>
        <taxon>Bacillota</taxon>
        <taxon>Bacilli</taxon>
        <taxon>Bacillales</taxon>
        <taxon>Staphylococcaceae</taxon>
        <taxon>Staphylococcus</taxon>
    </lineage>
</organism>
<comment type="catalytic activity">
    <reaction evidence="12">
        <text>fluoride(in) = fluoride(out)</text>
        <dbReference type="Rhea" id="RHEA:76159"/>
        <dbReference type="ChEBI" id="CHEBI:17051"/>
    </reaction>
    <physiologicalReaction direction="left-to-right" evidence="12">
        <dbReference type="Rhea" id="RHEA:76160"/>
    </physiologicalReaction>
</comment>
<dbReference type="NCBIfam" id="NF010797">
    <property type="entry name" value="PRK14201.1"/>
    <property type="match status" value="1"/>
</dbReference>
<evidence type="ECO:0000256" key="2">
    <source>
        <dbReference type="ARBA" id="ARBA00022448"/>
    </source>
</evidence>
<sequence>MQYLFVFIGGLFGALLRYVLSTLNVDSGLPLGTLIANIVGAFLMGYLSSLSIHFFKNNPLIKKGVTTGLLGALTTFSTFQFELVTMSQNNSIALLFIYGLTSYIGGILFCWFGVKLGGQPT</sequence>
<dbReference type="PANTHER" id="PTHR28259">
    <property type="entry name" value="FLUORIDE EXPORT PROTEIN 1-RELATED"/>
    <property type="match status" value="1"/>
</dbReference>
<keyword evidence="5 14" id="KW-0479">Metal-binding</keyword>
<dbReference type="Proteomes" id="UP001269271">
    <property type="component" value="Unassembled WGS sequence"/>
</dbReference>